<evidence type="ECO:0000256" key="4">
    <source>
        <dbReference type="ARBA" id="ARBA00022679"/>
    </source>
</evidence>
<dbReference type="Proteomes" id="UP001241110">
    <property type="component" value="Unassembled WGS sequence"/>
</dbReference>
<name>A0AAE3QWX8_9BACT</name>
<feature type="transmembrane region" description="Helical" evidence="9">
    <location>
        <begin position="12"/>
        <end position="31"/>
    </location>
</feature>
<dbReference type="InterPro" id="IPR036890">
    <property type="entry name" value="HATPase_C_sf"/>
</dbReference>
<keyword evidence="8" id="KW-0902">Two-component regulatory system</keyword>
<feature type="domain" description="Signal transduction histidine kinase subgroup 3 dimerisation and phosphoacceptor" evidence="11">
    <location>
        <begin position="69"/>
        <end position="126"/>
    </location>
</feature>
<evidence type="ECO:0000313" key="13">
    <source>
        <dbReference type="Proteomes" id="UP001241110"/>
    </source>
</evidence>
<keyword evidence="7" id="KW-0067">ATP-binding</keyword>
<dbReference type="CDD" id="cd16917">
    <property type="entry name" value="HATPase_UhpB-NarQ-NarX-like"/>
    <property type="match status" value="1"/>
</dbReference>
<proteinExistence type="predicted"/>
<dbReference type="InterPro" id="IPR003594">
    <property type="entry name" value="HATPase_dom"/>
</dbReference>
<dbReference type="InterPro" id="IPR050482">
    <property type="entry name" value="Sensor_HK_TwoCompSys"/>
</dbReference>
<evidence type="ECO:0000256" key="8">
    <source>
        <dbReference type="ARBA" id="ARBA00023012"/>
    </source>
</evidence>
<keyword evidence="5" id="KW-0547">Nucleotide-binding</keyword>
<keyword evidence="3" id="KW-0597">Phosphoprotein</keyword>
<dbReference type="SUPFAM" id="SSF55874">
    <property type="entry name" value="ATPase domain of HSP90 chaperone/DNA topoisomerase II/histidine kinase"/>
    <property type="match status" value="1"/>
</dbReference>
<dbReference type="InterPro" id="IPR011712">
    <property type="entry name" value="Sig_transdc_His_kin_sub3_dim/P"/>
</dbReference>
<dbReference type="EC" id="2.7.13.3" evidence="2"/>
<evidence type="ECO:0000256" key="9">
    <source>
        <dbReference type="SAM" id="Phobius"/>
    </source>
</evidence>
<dbReference type="GO" id="GO:0016020">
    <property type="term" value="C:membrane"/>
    <property type="evidence" value="ECO:0007669"/>
    <property type="project" value="InterPro"/>
</dbReference>
<accession>A0AAE3QWX8</accession>
<dbReference type="Gene3D" id="3.30.565.10">
    <property type="entry name" value="Histidine kinase-like ATPase, C-terminal domain"/>
    <property type="match status" value="1"/>
</dbReference>
<evidence type="ECO:0000259" key="10">
    <source>
        <dbReference type="Pfam" id="PF02518"/>
    </source>
</evidence>
<dbReference type="GO" id="GO:0005524">
    <property type="term" value="F:ATP binding"/>
    <property type="evidence" value="ECO:0007669"/>
    <property type="project" value="UniProtKB-KW"/>
</dbReference>
<evidence type="ECO:0000256" key="6">
    <source>
        <dbReference type="ARBA" id="ARBA00022777"/>
    </source>
</evidence>
<keyword evidence="4" id="KW-0808">Transferase</keyword>
<sequence>MHTLSEEIKIVLAITVLLFAITFFVIVFVLISQHQHNKYLHEKEELKNIYQQELLRTRLEIQEQTLHYISQEIHDNIGQILSLVKLNLNTVGPIEDEKLQSKLINTKDLVGKALQDLRDLSKTLNTDIIIQSNFSEAIEFELESIQKTGACTTYMEVKGVERKLDAQKQIIIFRIAQEVLNNIIKHAKAQEIQAFIDYRLDSFELIIKDDGIGFDMEELKGADLYEKGSGINNIYTRAKMIQAEVALNSVIQEGTTFRLFIPTTSTI</sequence>
<protein>
    <recommendedName>
        <fullName evidence="2">histidine kinase</fullName>
        <ecNumber evidence="2">2.7.13.3</ecNumber>
    </recommendedName>
</protein>
<dbReference type="Pfam" id="PF07730">
    <property type="entry name" value="HisKA_3"/>
    <property type="match status" value="1"/>
</dbReference>
<comment type="caution">
    <text evidence="12">The sequence shown here is derived from an EMBL/GenBank/DDBJ whole genome shotgun (WGS) entry which is preliminary data.</text>
</comment>
<evidence type="ECO:0000313" key="12">
    <source>
        <dbReference type="EMBL" id="MDJ1484918.1"/>
    </source>
</evidence>
<dbReference type="AlphaFoldDB" id="A0AAE3QWX8"/>
<evidence type="ECO:0000256" key="1">
    <source>
        <dbReference type="ARBA" id="ARBA00000085"/>
    </source>
</evidence>
<keyword evidence="9" id="KW-1133">Transmembrane helix</keyword>
<dbReference type="PANTHER" id="PTHR24421:SF10">
    <property type="entry name" value="NITRATE_NITRITE SENSOR PROTEIN NARQ"/>
    <property type="match status" value="1"/>
</dbReference>
<evidence type="ECO:0000256" key="5">
    <source>
        <dbReference type="ARBA" id="ARBA00022741"/>
    </source>
</evidence>
<evidence type="ECO:0000256" key="2">
    <source>
        <dbReference type="ARBA" id="ARBA00012438"/>
    </source>
</evidence>
<organism evidence="12 13">
    <name type="scientific">Xanthocytophaga flava</name>
    <dbReference type="NCBI Taxonomy" id="3048013"/>
    <lineage>
        <taxon>Bacteria</taxon>
        <taxon>Pseudomonadati</taxon>
        <taxon>Bacteroidota</taxon>
        <taxon>Cytophagia</taxon>
        <taxon>Cytophagales</taxon>
        <taxon>Rhodocytophagaceae</taxon>
        <taxon>Xanthocytophaga</taxon>
    </lineage>
</organism>
<dbReference type="GO" id="GO:0046983">
    <property type="term" value="F:protein dimerization activity"/>
    <property type="evidence" value="ECO:0007669"/>
    <property type="project" value="InterPro"/>
</dbReference>
<dbReference type="Pfam" id="PF02518">
    <property type="entry name" value="HATPase_c"/>
    <property type="match status" value="1"/>
</dbReference>
<dbReference type="EMBL" id="JASJOS010000017">
    <property type="protein sequence ID" value="MDJ1484918.1"/>
    <property type="molecule type" value="Genomic_DNA"/>
</dbReference>
<keyword evidence="9" id="KW-0812">Transmembrane</keyword>
<gene>
    <name evidence="12" type="ORF">QNI16_30745</name>
</gene>
<evidence type="ECO:0000259" key="11">
    <source>
        <dbReference type="Pfam" id="PF07730"/>
    </source>
</evidence>
<reference evidence="12" key="1">
    <citation type="submission" date="2023-05" db="EMBL/GenBank/DDBJ databases">
        <authorList>
            <person name="Zhang X."/>
        </authorList>
    </citation>
    <scope>NUCLEOTIDE SEQUENCE</scope>
    <source>
        <strain evidence="12">YF14B1</strain>
    </source>
</reference>
<evidence type="ECO:0000256" key="3">
    <source>
        <dbReference type="ARBA" id="ARBA00022553"/>
    </source>
</evidence>
<dbReference type="RefSeq" id="WP_313986753.1">
    <property type="nucleotide sequence ID" value="NZ_JASJOS010000017.1"/>
</dbReference>
<feature type="domain" description="Histidine kinase/HSP90-like ATPase" evidence="10">
    <location>
        <begin position="169"/>
        <end position="264"/>
    </location>
</feature>
<keyword evidence="9" id="KW-0472">Membrane</keyword>
<evidence type="ECO:0000256" key="7">
    <source>
        <dbReference type="ARBA" id="ARBA00022840"/>
    </source>
</evidence>
<keyword evidence="6 12" id="KW-0418">Kinase</keyword>
<dbReference type="GO" id="GO:0000155">
    <property type="term" value="F:phosphorelay sensor kinase activity"/>
    <property type="evidence" value="ECO:0007669"/>
    <property type="project" value="InterPro"/>
</dbReference>
<dbReference type="PANTHER" id="PTHR24421">
    <property type="entry name" value="NITRATE/NITRITE SENSOR PROTEIN NARX-RELATED"/>
    <property type="match status" value="1"/>
</dbReference>
<comment type="catalytic activity">
    <reaction evidence="1">
        <text>ATP + protein L-histidine = ADP + protein N-phospho-L-histidine.</text>
        <dbReference type="EC" id="2.7.13.3"/>
    </reaction>
</comment>
<dbReference type="Gene3D" id="1.20.5.1930">
    <property type="match status" value="1"/>
</dbReference>